<accession>A0A0C2EZT5</accession>
<evidence type="ECO:0000313" key="1">
    <source>
        <dbReference type="EMBL" id="KIH84348.1"/>
    </source>
</evidence>
<comment type="caution">
    <text evidence="1">The sequence shown here is derived from an EMBL/GenBank/DDBJ whole genome shotgun (WGS) entry which is preliminary data.</text>
</comment>
<dbReference type="AlphaFoldDB" id="A0A0C2EZT5"/>
<dbReference type="PATRIC" id="fig|226910.6.peg.1909"/>
<organism evidence="1 2">
    <name type="scientific">Pseudomonas batumici</name>
    <dbReference type="NCBI Taxonomy" id="226910"/>
    <lineage>
        <taxon>Bacteria</taxon>
        <taxon>Pseudomonadati</taxon>
        <taxon>Pseudomonadota</taxon>
        <taxon>Gammaproteobacteria</taxon>
        <taxon>Pseudomonadales</taxon>
        <taxon>Pseudomonadaceae</taxon>
        <taxon>Pseudomonas</taxon>
    </lineage>
</organism>
<dbReference type="Proteomes" id="UP000031535">
    <property type="component" value="Unassembled WGS sequence"/>
</dbReference>
<name>A0A0C2EZT5_9PSED</name>
<proteinExistence type="predicted"/>
<reference evidence="1 2" key="1">
    <citation type="submission" date="2015-01" db="EMBL/GenBank/DDBJ databases">
        <title>Complete genome of Pseudomonas batumici UCM B-321 producer of the batumin antibiotic with strong antistaphilococcal and potential anticancer activity.</title>
        <authorList>
            <person name="Klochko V.V."/>
            <person name="Zelena L.B."/>
            <person name="Elena K.A."/>
            <person name="Reva O.N."/>
        </authorList>
    </citation>
    <scope>NUCLEOTIDE SEQUENCE [LARGE SCALE GENOMIC DNA]</scope>
    <source>
        <strain evidence="1 2">UCM B-321</strain>
    </source>
</reference>
<protein>
    <submittedName>
        <fullName evidence="1">Uncharacterized protein</fullName>
    </submittedName>
</protein>
<keyword evidence="2" id="KW-1185">Reference proteome</keyword>
<dbReference type="EMBL" id="JXDG01000020">
    <property type="protein sequence ID" value="KIH84348.1"/>
    <property type="molecule type" value="Genomic_DNA"/>
</dbReference>
<gene>
    <name evidence="1" type="ORF">UCMB321_1917</name>
</gene>
<evidence type="ECO:0000313" key="2">
    <source>
        <dbReference type="Proteomes" id="UP000031535"/>
    </source>
</evidence>
<sequence>MVKALQDRADELAPRLGYSFQTLIGEIRLATCVGGGCA</sequence>